<dbReference type="RefSeq" id="WP_231462052.1">
    <property type="nucleotide sequence ID" value="NZ_JAJOHW010000056.1"/>
</dbReference>
<evidence type="ECO:0000313" key="1">
    <source>
        <dbReference type="EMBL" id="MFC4492312.1"/>
    </source>
</evidence>
<comment type="caution">
    <text evidence="1">The sequence shown here is derived from an EMBL/GenBank/DDBJ whole genome shotgun (WGS) entry which is preliminary data.</text>
</comment>
<reference evidence="2" key="1">
    <citation type="journal article" date="2019" name="Int. J. Syst. Evol. Microbiol.">
        <title>The Global Catalogue of Microorganisms (GCM) 10K type strain sequencing project: providing services to taxonomists for standard genome sequencing and annotation.</title>
        <authorList>
            <consortium name="The Broad Institute Genomics Platform"/>
            <consortium name="The Broad Institute Genome Sequencing Center for Infectious Disease"/>
            <person name="Wu L."/>
            <person name="Ma J."/>
        </authorList>
    </citation>
    <scope>NUCLEOTIDE SEQUENCE [LARGE SCALE GENOMIC DNA]</scope>
    <source>
        <strain evidence="2">CGMCC 4.7608</strain>
    </source>
</reference>
<protein>
    <submittedName>
        <fullName evidence="1">Uncharacterized protein</fullName>
    </submittedName>
</protein>
<dbReference type="EMBL" id="JBHSEK010000025">
    <property type="protein sequence ID" value="MFC4492312.1"/>
    <property type="molecule type" value="Genomic_DNA"/>
</dbReference>
<name>A0ABV8ZZB3_9NEIS</name>
<sequence>MDTSAVIRPPNQYRHGNAMLTPAQQQLKNRVHQTAGVWRNDSYRGAAGLVCREFFFKRVAQRYHLGLDEYLPEHEDAVDLYLRHLRASFDSFDAALDYLANGLRIAPESLLAPRGGLPLP</sequence>
<gene>
    <name evidence="1" type="ORF">ACFO0R_22105</name>
</gene>
<proteinExistence type="predicted"/>
<accession>A0ABV8ZZB3</accession>
<organism evidence="1 2">
    <name type="scientific">Chromobacterium aquaticum</name>
    <dbReference type="NCBI Taxonomy" id="467180"/>
    <lineage>
        <taxon>Bacteria</taxon>
        <taxon>Pseudomonadati</taxon>
        <taxon>Pseudomonadota</taxon>
        <taxon>Betaproteobacteria</taxon>
        <taxon>Neisseriales</taxon>
        <taxon>Chromobacteriaceae</taxon>
        <taxon>Chromobacterium</taxon>
    </lineage>
</organism>
<keyword evidence="2" id="KW-1185">Reference proteome</keyword>
<dbReference type="Proteomes" id="UP001595999">
    <property type="component" value="Unassembled WGS sequence"/>
</dbReference>
<evidence type="ECO:0000313" key="2">
    <source>
        <dbReference type="Proteomes" id="UP001595999"/>
    </source>
</evidence>